<keyword evidence="1" id="KW-0812">Transmembrane</keyword>
<evidence type="ECO:0000313" key="4">
    <source>
        <dbReference type="EMBL" id="CDT44148.1"/>
    </source>
</evidence>
<proteinExistence type="predicted"/>
<dbReference type="GeneID" id="66353284"/>
<sequence>MEKTFKTIMEQIKIVLFIYIIICFGQMIALKTQAQDLLIGSVSGFLLVIIAIIIKNFVKKPNLPGFAWATLVAFVLSLPISPVGDIIATNVGKINFMSTVTPLLAFAGISVGNQLDILKTLSWKLVVISFIVMTSTYFGSAFISQTVLRLNGML</sequence>
<name>A0A031WF84_CLODI</name>
<dbReference type="Proteomes" id="UP000879542">
    <property type="component" value="Unassembled WGS sequence"/>
</dbReference>
<evidence type="ECO:0000313" key="3">
    <source>
        <dbReference type="EMBL" id="CDS84647.1"/>
    </source>
</evidence>
<dbReference type="Proteomes" id="UP000189137">
    <property type="component" value="Unassembled WGS sequence"/>
</dbReference>
<dbReference type="Proteomes" id="UP000878956">
    <property type="component" value="Unassembled WGS sequence"/>
</dbReference>
<dbReference type="EMBL" id="DAEPXK010000017">
    <property type="protein sequence ID" value="HBH1542412.1"/>
    <property type="molecule type" value="Genomic_DNA"/>
</dbReference>
<evidence type="ECO:0000256" key="1">
    <source>
        <dbReference type="SAM" id="Phobius"/>
    </source>
</evidence>
<feature type="transmembrane region" description="Helical" evidence="1">
    <location>
        <begin position="94"/>
        <end position="113"/>
    </location>
</feature>
<evidence type="ECO:0000313" key="9">
    <source>
        <dbReference type="Proteomes" id="UP000189137"/>
    </source>
</evidence>
<dbReference type="PATRIC" id="fig|1496.1371.peg.1680"/>
<feature type="transmembrane region" description="Helical" evidence="1">
    <location>
        <begin position="12"/>
        <end position="31"/>
    </location>
</feature>
<evidence type="ECO:0000313" key="8">
    <source>
        <dbReference type="EMBL" id="VFD32374.1"/>
    </source>
</evidence>
<reference evidence="8 10" key="3">
    <citation type="submission" date="2019-02" db="EMBL/GenBank/DDBJ databases">
        <authorList>
            <consortium name="Pathogen Informatics"/>
        </authorList>
    </citation>
    <scope>NUCLEOTIDE SEQUENCE [LARGE SCALE GENOMIC DNA]</scope>
    <source>
        <strain evidence="10">clo34</strain>
        <strain evidence="8">Clo34</strain>
        <strain evidence="7 9">VRECD0157</strain>
    </source>
</reference>
<evidence type="ECO:0000313" key="6">
    <source>
        <dbReference type="EMBL" id="HBH2619860.1"/>
    </source>
</evidence>
<dbReference type="Proteomes" id="UP000411588">
    <property type="component" value="Unassembled WGS sequence"/>
</dbReference>
<evidence type="ECO:0000313" key="2">
    <source>
        <dbReference type="EMBL" id="CDS84192.1"/>
    </source>
</evidence>
<dbReference type="RefSeq" id="WP_003437484.1">
    <property type="nucleotide sequence ID" value="NZ_AP025558.1"/>
</dbReference>
<protein>
    <submittedName>
        <fullName evidence="8">Membrane protein</fullName>
    </submittedName>
</protein>
<accession>A0A031WF84</accession>
<dbReference type="EMBL" id="DAEQIJ010000006">
    <property type="protein sequence ID" value="HBH2619860.1"/>
    <property type="molecule type" value="Genomic_DNA"/>
</dbReference>
<dbReference type="EMBL" id="FUPS01000003">
    <property type="protein sequence ID" value="SJS05891.1"/>
    <property type="molecule type" value="Genomic_DNA"/>
</dbReference>
<reference evidence="5" key="4">
    <citation type="submission" date="2021-06" db="EMBL/GenBank/DDBJ databases">
        <authorList>
            <consortium name="NCBI Pathogen Detection Project"/>
        </authorList>
    </citation>
    <scope>NUCLEOTIDE SEQUENCE</scope>
    <source>
        <strain evidence="6">Clostridioides</strain>
        <strain evidence="5">HN1000</strain>
    </source>
</reference>
<evidence type="ECO:0000313" key="5">
    <source>
        <dbReference type="EMBL" id="HBH1542412.1"/>
    </source>
</evidence>
<dbReference type="AlphaFoldDB" id="A0A031WF84"/>
<reference evidence="3" key="1">
    <citation type="submission" date="2014-07" db="EMBL/GenBank/DDBJ databases">
        <authorList>
            <person name="Monot Marc"/>
        </authorList>
    </citation>
    <scope>NUCLEOTIDE SEQUENCE</scope>
    <source>
        <strain evidence="4">7032989</strain>
        <strain evidence="3">7032994</strain>
    </source>
</reference>
<feature type="transmembrane region" description="Helical" evidence="1">
    <location>
        <begin position="37"/>
        <end position="54"/>
    </location>
</feature>
<reference evidence="5" key="2">
    <citation type="journal article" date="2018" name="Genome Biol.">
        <title>SKESA: strategic k-mer extension for scrupulous assemblies.</title>
        <authorList>
            <person name="Souvorov A."/>
            <person name="Agarwala R."/>
            <person name="Lipman D.J."/>
        </authorList>
    </citation>
    <scope>NUCLEOTIDE SEQUENCE</scope>
    <source>
        <strain evidence="6">Clostridioides</strain>
        <strain evidence="5">HN1000</strain>
    </source>
</reference>
<dbReference type="EMBL" id="LK932482">
    <property type="protein sequence ID" value="CDS84192.1"/>
    <property type="molecule type" value="Genomic_DNA"/>
</dbReference>
<keyword evidence="1" id="KW-0472">Membrane</keyword>
<gene>
    <name evidence="4" type="ORF">BN1095_480010</name>
    <name evidence="2" type="ORF">BN1096_310015</name>
    <name evidence="3" type="ORF">BN1097_320015</name>
    <name evidence="5" type="ORF">KRM00_001895</name>
    <name evidence="6" type="ORF">KRQ00_001615</name>
    <name evidence="8" type="ORF">SAMEA1402399_02074</name>
    <name evidence="7" type="ORF">SAMEA3375112_01129</name>
</gene>
<feature type="transmembrane region" description="Helical" evidence="1">
    <location>
        <begin position="66"/>
        <end position="88"/>
    </location>
</feature>
<dbReference type="EMBL" id="LK933160">
    <property type="protein sequence ID" value="CDT44148.1"/>
    <property type="molecule type" value="Genomic_DNA"/>
</dbReference>
<organism evidence="3">
    <name type="scientific">Clostridioides difficile</name>
    <name type="common">Peptoclostridium difficile</name>
    <dbReference type="NCBI Taxonomy" id="1496"/>
    <lineage>
        <taxon>Bacteria</taxon>
        <taxon>Bacillati</taxon>
        <taxon>Bacillota</taxon>
        <taxon>Clostridia</taxon>
        <taxon>Peptostreptococcales</taxon>
        <taxon>Peptostreptococcaceae</taxon>
        <taxon>Clostridioides</taxon>
    </lineage>
</organism>
<keyword evidence="1" id="KW-1133">Transmembrane helix</keyword>
<feature type="transmembrane region" description="Helical" evidence="1">
    <location>
        <begin position="125"/>
        <end position="148"/>
    </location>
</feature>
<dbReference type="EMBL" id="LK932368">
    <property type="protein sequence ID" value="CDS84647.1"/>
    <property type="molecule type" value="Genomic_DNA"/>
</dbReference>
<dbReference type="EMBL" id="CAADAN010000006">
    <property type="protein sequence ID" value="VFD32374.1"/>
    <property type="molecule type" value="Genomic_DNA"/>
</dbReference>
<evidence type="ECO:0000313" key="10">
    <source>
        <dbReference type="Proteomes" id="UP000411588"/>
    </source>
</evidence>
<evidence type="ECO:0000313" key="7">
    <source>
        <dbReference type="EMBL" id="SJS05891.1"/>
    </source>
</evidence>